<dbReference type="Pfam" id="PF24883">
    <property type="entry name" value="NPHP3_N"/>
    <property type="match status" value="1"/>
</dbReference>
<dbReference type="PANTHER" id="PTHR10039:SF5">
    <property type="entry name" value="NACHT DOMAIN-CONTAINING PROTEIN"/>
    <property type="match status" value="1"/>
</dbReference>
<name>A0AAV9Q5B2_9PEZI</name>
<dbReference type="EMBL" id="JAXLQG010000010">
    <property type="protein sequence ID" value="KAK5535343.1"/>
    <property type="molecule type" value="Genomic_DNA"/>
</dbReference>
<dbReference type="Gene3D" id="3.40.50.300">
    <property type="entry name" value="P-loop containing nucleotide triphosphate hydrolases"/>
    <property type="match status" value="1"/>
</dbReference>
<comment type="caution">
    <text evidence="4">The sequence shown here is derived from an EMBL/GenBank/DDBJ whole genome shotgun (WGS) entry which is preliminary data.</text>
</comment>
<dbReference type="PANTHER" id="PTHR10039">
    <property type="entry name" value="AMELOGENIN"/>
    <property type="match status" value="1"/>
</dbReference>
<gene>
    <name evidence="4" type="ORF">LTR25_006351</name>
</gene>
<keyword evidence="5" id="KW-1185">Reference proteome</keyword>
<dbReference type="AlphaFoldDB" id="A0AAV9Q5B2"/>
<dbReference type="InterPro" id="IPR056693">
    <property type="entry name" value="DUF7791"/>
</dbReference>
<evidence type="ECO:0000259" key="3">
    <source>
        <dbReference type="Pfam" id="PF25053"/>
    </source>
</evidence>
<protein>
    <recommendedName>
        <fullName evidence="6">NACHT domain-containing protein</fullName>
    </recommendedName>
</protein>
<evidence type="ECO:0000256" key="1">
    <source>
        <dbReference type="ARBA" id="ARBA00022737"/>
    </source>
</evidence>
<keyword evidence="1" id="KW-0677">Repeat</keyword>
<evidence type="ECO:0000313" key="5">
    <source>
        <dbReference type="Proteomes" id="UP001345827"/>
    </source>
</evidence>
<dbReference type="InterPro" id="IPR027417">
    <property type="entry name" value="P-loop_NTPase"/>
</dbReference>
<evidence type="ECO:0000313" key="4">
    <source>
        <dbReference type="EMBL" id="KAK5535343.1"/>
    </source>
</evidence>
<reference evidence="4 5" key="1">
    <citation type="submission" date="2023-06" db="EMBL/GenBank/DDBJ databases">
        <title>Black Yeasts Isolated from many extreme environments.</title>
        <authorList>
            <person name="Coleine C."/>
            <person name="Stajich J.E."/>
            <person name="Selbmann L."/>
        </authorList>
    </citation>
    <scope>NUCLEOTIDE SEQUENCE [LARGE SCALE GENOMIC DNA]</scope>
    <source>
        <strain evidence="4 5">CCFEE 5887</strain>
    </source>
</reference>
<dbReference type="Pfam" id="PF25053">
    <property type="entry name" value="DUF7791"/>
    <property type="match status" value="1"/>
</dbReference>
<feature type="domain" description="DUF7791" evidence="3">
    <location>
        <begin position="563"/>
        <end position="697"/>
    </location>
</feature>
<organism evidence="4 5">
    <name type="scientific">Vermiconidia calcicola</name>
    <dbReference type="NCBI Taxonomy" id="1690605"/>
    <lineage>
        <taxon>Eukaryota</taxon>
        <taxon>Fungi</taxon>
        <taxon>Dikarya</taxon>
        <taxon>Ascomycota</taxon>
        <taxon>Pezizomycotina</taxon>
        <taxon>Dothideomycetes</taxon>
        <taxon>Dothideomycetidae</taxon>
        <taxon>Mycosphaerellales</taxon>
        <taxon>Extremaceae</taxon>
        <taxon>Vermiconidia</taxon>
    </lineage>
</organism>
<proteinExistence type="predicted"/>
<evidence type="ECO:0008006" key="6">
    <source>
        <dbReference type="Google" id="ProtNLM"/>
    </source>
</evidence>
<dbReference type="Proteomes" id="UP001345827">
    <property type="component" value="Unassembled WGS sequence"/>
</dbReference>
<evidence type="ECO:0000259" key="2">
    <source>
        <dbReference type="Pfam" id="PF24883"/>
    </source>
</evidence>
<dbReference type="SUPFAM" id="SSF52540">
    <property type="entry name" value="P-loop containing nucleoside triphosphate hydrolases"/>
    <property type="match status" value="1"/>
</dbReference>
<sequence>MVLDPLTALGLASNIIPFIDFGIQALAKGRELHKSATGRVIEHDEFHIAVGRLQQLREGIDSSLQSLSSRTSLTHAEEALQEITAECWKISEEFQDALSTFTAEPGQSHWKSFRQAFKAVWKKDGLERMQQRLKNQREQLVLHLLVVVGERQKKNSDKLYAKTSDAEAHILRAIEASRRDLKSDLDELVKLNQHRRGKDQDLKFARCINTLTQARSSEIKTLSDNVSGNPSNDTICDLILHNLHFSQIRDRELQIGARAAHSNTFTWIFNKGPQHGLEGSNFAKWLEAKQGQKNIFWVAGRPGSGKSTRMHFLSQAPQTNDAVACWADQRALLQAALFFWLSGTRMQKSLPGLLRTLLYELLRQDVSLIQEVAPLRWRAYSLGVSTQAPWSNAELIEALRDLVRATAASHRIFLLIDGLDEFEGSFAEQSELVEYLKSLADRANIKVCVSSRPWPIFESAFGNYPHFRLEELTRNDINLYVNERFAKVSEFRDLQSLYPEECSKLIHDVVDKAQGVFLWVYLVSLSLSEGMVDGDSMPALRARLTAIPGDLEAYFRKIIDGVPERYRPLAASYFAVMTAVGQDEVSALSLSFLEESSSDFSQSYPVKPVAIALIDARKRSMARRLESRCKGLLQVSKLRDRGNFGDQVVDYLHRTVRDFLLSKDIQNILQQYSSGSLNPFLFLCRSVLTQMKMAGPEEPGLSHLAAQYFTYARRLESSTGPAYIGLTELFFELANTLLLKDAQEQERYGSVGSVLKVSIAHRLVHYSMSKIGSSKFDVNKLYCAHPVLDRDHRTERTFLLWECIPPGIMRDPANPEVTVPIGGPPADELFAALFAKGANPNLKKDELTIWEEYLHRANDMVNSDRAARLGEGPWTRTTRLFIEHEASSSGRDPRDPPQWRERAAAGKKYRFNVAPQDLADAVQHIFGGPEGTELAEALRARSTVTGRLKKFFASSSR</sequence>
<accession>A0AAV9Q5B2</accession>
<feature type="domain" description="Nephrocystin 3-like N-terminal" evidence="2">
    <location>
        <begin position="277"/>
        <end position="452"/>
    </location>
</feature>
<dbReference type="InterPro" id="IPR056884">
    <property type="entry name" value="NPHP3-like_N"/>
</dbReference>